<dbReference type="EMBL" id="QRPV01000027">
    <property type="protein sequence ID" value="RHM40827.1"/>
    <property type="molecule type" value="Genomic_DNA"/>
</dbReference>
<dbReference type="RefSeq" id="WP_117775557.1">
    <property type="nucleotide sequence ID" value="NZ_CABJDM010000027.1"/>
</dbReference>
<dbReference type="Proteomes" id="UP000286038">
    <property type="component" value="Unassembled WGS sequence"/>
</dbReference>
<dbReference type="STRING" id="1121130.GCA_000519105_02778"/>
<dbReference type="InterPro" id="IPR038461">
    <property type="entry name" value="Schlafen_AlbA_2_dom_sf"/>
</dbReference>
<evidence type="ECO:0000313" key="4">
    <source>
        <dbReference type="EMBL" id="RHM40827.1"/>
    </source>
</evidence>
<dbReference type="Proteomes" id="UP000283589">
    <property type="component" value="Unassembled WGS sequence"/>
</dbReference>
<accession>A0A412WVJ6</accession>
<dbReference type="Gene3D" id="2.40.50.140">
    <property type="entry name" value="Nucleic acid-binding proteins"/>
    <property type="match status" value="1"/>
</dbReference>
<dbReference type="InterPro" id="IPR003029">
    <property type="entry name" value="S1_domain"/>
</dbReference>
<evidence type="ECO:0000313" key="2">
    <source>
        <dbReference type="EMBL" id="RGV31324.1"/>
    </source>
</evidence>
<dbReference type="Pfam" id="PF04326">
    <property type="entry name" value="SLFN_AlbA_2"/>
    <property type="match status" value="1"/>
</dbReference>
<protein>
    <recommendedName>
        <fullName evidence="1">S1 motif domain-containing protein</fullName>
    </recommendedName>
</protein>
<name>A0A412WVJ6_9BACT</name>
<dbReference type="PROSITE" id="PS50126">
    <property type="entry name" value="S1"/>
    <property type="match status" value="1"/>
</dbReference>
<gene>
    <name evidence="2" type="ORF">DWW18_17980</name>
    <name evidence="4" type="ORF">DWZ68_15495</name>
    <name evidence="3" type="ORF">DXA50_16560</name>
</gene>
<dbReference type="AlphaFoldDB" id="A0A412WVJ6"/>
<evidence type="ECO:0000313" key="3">
    <source>
        <dbReference type="EMBL" id="RGY13335.1"/>
    </source>
</evidence>
<dbReference type="GO" id="GO:0003676">
    <property type="term" value="F:nucleic acid binding"/>
    <property type="evidence" value="ECO:0007669"/>
    <property type="project" value="InterPro"/>
</dbReference>
<dbReference type="InterPro" id="IPR012340">
    <property type="entry name" value="NA-bd_OB-fold"/>
</dbReference>
<feature type="domain" description="S1 motif" evidence="1">
    <location>
        <begin position="383"/>
        <end position="456"/>
    </location>
</feature>
<evidence type="ECO:0000313" key="5">
    <source>
        <dbReference type="Proteomes" id="UP000283589"/>
    </source>
</evidence>
<sequence length="858" mass="97770">MDFVSPEHLFEELPLTKEEASILDEYICDYDFTVVGKQGPEWIFSFLGVVRAELGGEEMILEDYDLLNDIFIRILEWMLEGSDCLKCFEGVKLNDARMQVERYLDEAIASREAIRLIDAGEEGVYITSKLEKLMVSGYLYKKSLVWITLLTIVRFSPKLHLLPARGLVLLVYNTLNKPNPRVMERFNERVALVREQDDALCFEGHTRDQIQEAVWILGARILLGDSVQEELASLRSMFFRYLYVLRDKEDEVIRKNAFNSLLFNQKNAVFTWEELLKFSIPVLMESIAEKTVDAIRNCQGRLYEGHGQLLVETKAITLAAPVSLKFDTLMEIDGVALKLGYSKKKLSFEEGLVGTTQAWRSILADFSDELRKSVIQKRRPPVGAVVNIRVKLVHNFKPTLAFVTIVDPQYDGQGVLHVSQVTRARLDSLKDILHPGDIMTATVVESEDDRLQFSIWEELNQVAVEHLREGDQCNALLLSEKNGFLTWLSESGFLVSTPLTEGVSEERGGYYLLEVTDVPSVGRIKGKILGATKERFDRHEAVANLVYSYIEECKKYKNGDGQGKFNTGKIERSIGVSGKYVKELIRLLQLYLTQEVCLENLNLLYFIRLLAHVLGDYRLKGYYDCLINHLIVKYEFIEGRLETLDLGALEKDFRAYPALEPLWAVIRMLSSYGDRSFAGDLERFSHSENDYVAKVAGAILAKDVQGNLPEESRWREDELLDLLSLKGKGEEDSMSGNMKEKRTFKNSLVYPVGAKHVDVEAQLDSIMQDMCRFLNNQGGTVYIGMSDKGVPVGIQADLDYLCCNLDKYELFLHQRIKEAFGEEVDRTIQIERKQFGDKVVEALVVPHFDGVVEYHSEN</sequence>
<dbReference type="Proteomes" id="UP000286063">
    <property type="component" value="Unassembled WGS sequence"/>
</dbReference>
<evidence type="ECO:0000313" key="6">
    <source>
        <dbReference type="Proteomes" id="UP000286038"/>
    </source>
</evidence>
<evidence type="ECO:0000313" key="7">
    <source>
        <dbReference type="Proteomes" id="UP000286063"/>
    </source>
</evidence>
<evidence type="ECO:0000259" key="1">
    <source>
        <dbReference type="PROSITE" id="PS50126"/>
    </source>
</evidence>
<dbReference type="EMBL" id="QRZA01000035">
    <property type="protein sequence ID" value="RGV31324.1"/>
    <property type="molecule type" value="Genomic_DNA"/>
</dbReference>
<dbReference type="InterPro" id="IPR007421">
    <property type="entry name" value="Schlafen_AlbA_2_dom"/>
</dbReference>
<dbReference type="SUPFAM" id="SSF50249">
    <property type="entry name" value="Nucleic acid-binding proteins"/>
    <property type="match status" value="1"/>
</dbReference>
<dbReference type="OrthoDB" id="9807907at2"/>
<comment type="caution">
    <text evidence="2">The sequence shown here is derived from an EMBL/GenBank/DDBJ whole genome shotgun (WGS) entry which is preliminary data.</text>
</comment>
<dbReference type="Gene3D" id="3.30.950.30">
    <property type="entry name" value="Schlafen, AAA domain"/>
    <property type="match status" value="1"/>
</dbReference>
<reference evidence="5 6" key="1">
    <citation type="submission" date="2018-08" db="EMBL/GenBank/DDBJ databases">
        <title>A genome reference for cultivated species of the human gut microbiota.</title>
        <authorList>
            <person name="Zou Y."/>
            <person name="Xue W."/>
            <person name="Luo G."/>
        </authorList>
    </citation>
    <scope>NUCLEOTIDE SEQUENCE [LARGE SCALE GENOMIC DNA]</scope>
    <source>
        <strain evidence="2 5">AF14-49</strain>
        <strain evidence="4 6">AF34-33</strain>
        <strain evidence="3 7">OF02-7</strain>
    </source>
</reference>
<organism evidence="2 5">
    <name type="scientific">Butyricimonas virosa</name>
    <dbReference type="NCBI Taxonomy" id="544645"/>
    <lineage>
        <taxon>Bacteria</taxon>
        <taxon>Pseudomonadati</taxon>
        <taxon>Bacteroidota</taxon>
        <taxon>Bacteroidia</taxon>
        <taxon>Bacteroidales</taxon>
        <taxon>Odoribacteraceae</taxon>
        <taxon>Butyricimonas</taxon>
    </lineage>
</organism>
<proteinExistence type="predicted"/>
<dbReference type="EMBL" id="QSCR01000037">
    <property type="protein sequence ID" value="RGY13335.1"/>
    <property type="molecule type" value="Genomic_DNA"/>
</dbReference>